<dbReference type="EMBL" id="ML178815">
    <property type="protein sequence ID" value="TFL06384.1"/>
    <property type="molecule type" value="Genomic_DNA"/>
</dbReference>
<proteinExistence type="inferred from homology"/>
<feature type="binding site" evidence="5">
    <location>
        <position position="122"/>
    </location>
    <ligand>
        <name>a divalent metal cation</name>
        <dbReference type="ChEBI" id="CHEBI:60240"/>
        <label>1</label>
    </ligand>
</feature>
<dbReference type="STRING" id="1884261.A0A5C3R5L9"/>
<keyword evidence="7" id="KW-1185">Reference proteome</keyword>
<keyword evidence="2" id="KW-0540">Nuclease</keyword>
<dbReference type="InterPro" id="IPR050891">
    <property type="entry name" value="TatD-type_Hydrolase"/>
</dbReference>
<reference evidence="6 7" key="1">
    <citation type="journal article" date="2019" name="Nat. Ecol. Evol.">
        <title>Megaphylogeny resolves global patterns of mushroom evolution.</title>
        <authorList>
            <person name="Varga T."/>
            <person name="Krizsan K."/>
            <person name="Foldi C."/>
            <person name="Dima B."/>
            <person name="Sanchez-Garcia M."/>
            <person name="Sanchez-Ramirez S."/>
            <person name="Szollosi G.J."/>
            <person name="Szarkandi J.G."/>
            <person name="Papp V."/>
            <person name="Albert L."/>
            <person name="Andreopoulos W."/>
            <person name="Angelini C."/>
            <person name="Antonin V."/>
            <person name="Barry K.W."/>
            <person name="Bougher N.L."/>
            <person name="Buchanan P."/>
            <person name="Buyck B."/>
            <person name="Bense V."/>
            <person name="Catcheside P."/>
            <person name="Chovatia M."/>
            <person name="Cooper J."/>
            <person name="Damon W."/>
            <person name="Desjardin D."/>
            <person name="Finy P."/>
            <person name="Geml J."/>
            <person name="Haridas S."/>
            <person name="Hughes K."/>
            <person name="Justo A."/>
            <person name="Karasinski D."/>
            <person name="Kautmanova I."/>
            <person name="Kiss B."/>
            <person name="Kocsube S."/>
            <person name="Kotiranta H."/>
            <person name="LaButti K.M."/>
            <person name="Lechner B.E."/>
            <person name="Liimatainen K."/>
            <person name="Lipzen A."/>
            <person name="Lukacs Z."/>
            <person name="Mihaltcheva S."/>
            <person name="Morgado L.N."/>
            <person name="Niskanen T."/>
            <person name="Noordeloos M.E."/>
            <person name="Ohm R.A."/>
            <person name="Ortiz-Santana B."/>
            <person name="Ovrebo C."/>
            <person name="Racz N."/>
            <person name="Riley R."/>
            <person name="Savchenko A."/>
            <person name="Shiryaev A."/>
            <person name="Soop K."/>
            <person name="Spirin V."/>
            <person name="Szebenyi C."/>
            <person name="Tomsovsky M."/>
            <person name="Tulloss R.E."/>
            <person name="Uehling J."/>
            <person name="Grigoriev I.V."/>
            <person name="Vagvolgyi C."/>
            <person name="Papp T."/>
            <person name="Martin F.M."/>
            <person name="Miettinen O."/>
            <person name="Hibbett D.S."/>
            <person name="Nagy L.G."/>
        </authorList>
    </citation>
    <scope>NUCLEOTIDE SEQUENCE [LARGE SCALE GENOMIC DNA]</scope>
    <source>
        <strain evidence="6 7">CBS 309.79</strain>
    </source>
</reference>
<keyword evidence="3 5" id="KW-0479">Metal-binding</keyword>
<dbReference type="Gene3D" id="3.20.20.140">
    <property type="entry name" value="Metal-dependent hydrolases"/>
    <property type="match status" value="1"/>
</dbReference>
<evidence type="ECO:0000313" key="6">
    <source>
        <dbReference type="EMBL" id="TFL06384.1"/>
    </source>
</evidence>
<protein>
    <submittedName>
        <fullName evidence="6">Mg-dependent DNase</fullName>
    </submittedName>
</protein>
<dbReference type="PANTHER" id="PTHR10060:SF15">
    <property type="entry name" value="DEOXYRIBONUCLEASE TATDN1"/>
    <property type="match status" value="1"/>
</dbReference>
<dbReference type="GO" id="GO:0008296">
    <property type="term" value="F:3'-5'-DNA exonuclease activity"/>
    <property type="evidence" value="ECO:0007669"/>
    <property type="project" value="TreeGrafter"/>
</dbReference>
<dbReference type="CDD" id="cd01310">
    <property type="entry name" value="TatD_DNAse"/>
    <property type="match status" value="1"/>
</dbReference>
<evidence type="ECO:0000256" key="1">
    <source>
        <dbReference type="ARBA" id="ARBA00009275"/>
    </source>
</evidence>
<evidence type="ECO:0000256" key="4">
    <source>
        <dbReference type="ARBA" id="ARBA00022801"/>
    </source>
</evidence>
<dbReference type="PIRSF" id="PIRSF005902">
    <property type="entry name" value="DNase_TatD"/>
    <property type="match status" value="1"/>
</dbReference>
<evidence type="ECO:0000256" key="2">
    <source>
        <dbReference type="ARBA" id="ARBA00022722"/>
    </source>
</evidence>
<evidence type="ECO:0000313" key="7">
    <source>
        <dbReference type="Proteomes" id="UP000305067"/>
    </source>
</evidence>
<name>A0A5C3R5L9_9AGAR</name>
<dbReference type="GO" id="GO:0046872">
    <property type="term" value="F:metal ion binding"/>
    <property type="evidence" value="ECO:0007669"/>
    <property type="project" value="UniProtKB-KW"/>
</dbReference>
<dbReference type="Proteomes" id="UP000305067">
    <property type="component" value="Unassembled WGS sequence"/>
</dbReference>
<feature type="binding site" evidence="5">
    <location>
        <position position="237"/>
    </location>
    <ligand>
        <name>a divalent metal cation</name>
        <dbReference type="ChEBI" id="CHEBI:60240"/>
        <label>1</label>
    </ligand>
</feature>
<sequence length="326" mass="35760">MSAESSKRGTRFIDIAVNLTDPVFTGLYHGKQKHPDDTQSMLDRASSAGVKSMIVIGGSLEESERAVQLAQQHGLYATVGCHPTRSTEFDKFKGGPDAYLSGLEALISKHRGGKGRVVAIGECGLDYDRTHFASPDVQKKYFRMQLSMAKKFQLPLYLHSRAAHADFVSILREEGFGSVGTGHPSGVVHSFTGTQEELKELISMGFYVGVNGCSLKTAENLSTTKMIPLDRILVETDAPWCSMTSTHASKAHTDTLPSELRELYLPAATKPEKFVMGKPVKSRNEPASVGAVAWVVHELLEGEPASFEEFSEQVYKNCIELFKLDE</sequence>
<dbReference type="PANTHER" id="PTHR10060">
    <property type="entry name" value="TATD FAMILY DEOXYRIBONUCLEASE"/>
    <property type="match status" value="1"/>
</dbReference>
<keyword evidence="4" id="KW-0378">Hydrolase</keyword>
<dbReference type="SUPFAM" id="SSF51556">
    <property type="entry name" value="Metallo-dependent hydrolases"/>
    <property type="match status" value="1"/>
</dbReference>
<dbReference type="AlphaFoldDB" id="A0A5C3R5L9"/>
<dbReference type="Pfam" id="PF01026">
    <property type="entry name" value="TatD_DNase"/>
    <property type="match status" value="1"/>
</dbReference>
<comment type="similarity">
    <text evidence="1">Belongs to the metallo-dependent hydrolases superfamily. TatD-type hydrolase family.</text>
</comment>
<dbReference type="InterPro" id="IPR001130">
    <property type="entry name" value="TatD-like"/>
</dbReference>
<gene>
    <name evidence="6" type="ORF">BDV98DRAFT_600438</name>
</gene>
<organism evidence="6 7">
    <name type="scientific">Pterulicium gracile</name>
    <dbReference type="NCBI Taxonomy" id="1884261"/>
    <lineage>
        <taxon>Eukaryota</taxon>
        <taxon>Fungi</taxon>
        <taxon>Dikarya</taxon>
        <taxon>Basidiomycota</taxon>
        <taxon>Agaricomycotina</taxon>
        <taxon>Agaricomycetes</taxon>
        <taxon>Agaricomycetidae</taxon>
        <taxon>Agaricales</taxon>
        <taxon>Pleurotineae</taxon>
        <taxon>Pterulaceae</taxon>
        <taxon>Pterulicium</taxon>
    </lineage>
</organism>
<dbReference type="GO" id="GO:0005829">
    <property type="term" value="C:cytosol"/>
    <property type="evidence" value="ECO:0007669"/>
    <property type="project" value="TreeGrafter"/>
</dbReference>
<evidence type="ECO:0000256" key="5">
    <source>
        <dbReference type="PIRSR" id="PIRSR005902-1"/>
    </source>
</evidence>
<accession>A0A5C3R5L9</accession>
<feature type="binding site" evidence="5">
    <location>
        <position position="159"/>
    </location>
    <ligand>
        <name>a divalent metal cation</name>
        <dbReference type="ChEBI" id="CHEBI:60240"/>
        <label>2</label>
    </ligand>
</feature>
<dbReference type="OrthoDB" id="6079689at2759"/>
<feature type="binding site" evidence="5">
    <location>
        <position position="189"/>
    </location>
    <ligand>
        <name>a divalent metal cation</name>
        <dbReference type="ChEBI" id="CHEBI:60240"/>
        <label>2</label>
    </ligand>
</feature>
<dbReference type="InterPro" id="IPR032466">
    <property type="entry name" value="Metal_Hydrolase"/>
</dbReference>
<evidence type="ECO:0000256" key="3">
    <source>
        <dbReference type="ARBA" id="ARBA00022723"/>
    </source>
</evidence>